<protein>
    <submittedName>
        <fullName evidence="1">Uncharacterized protein</fullName>
    </submittedName>
</protein>
<comment type="caution">
    <text evidence="1">The sequence shown here is derived from an EMBL/GenBank/DDBJ whole genome shotgun (WGS) entry which is preliminary data.</text>
</comment>
<name>A0A0F9GUB2_9ZZZZ</name>
<accession>A0A0F9GUB2</accession>
<evidence type="ECO:0000313" key="1">
    <source>
        <dbReference type="EMBL" id="KKL66727.1"/>
    </source>
</evidence>
<proteinExistence type="predicted"/>
<gene>
    <name evidence="1" type="ORF">LCGC14_2142100</name>
</gene>
<organism evidence="1">
    <name type="scientific">marine sediment metagenome</name>
    <dbReference type="NCBI Taxonomy" id="412755"/>
    <lineage>
        <taxon>unclassified sequences</taxon>
        <taxon>metagenomes</taxon>
        <taxon>ecological metagenomes</taxon>
    </lineage>
</organism>
<dbReference type="AlphaFoldDB" id="A0A0F9GUB2"/>
<sequence>MDSTGNLNKYFQEWEELNSKVQESFGQFDFSKIKEIRGKQNKIEDDIYEILKENAPENIKLTLPDDCGDLEVGYEIKGKIFYFVMVDSENSTDEQLKLKAITIDINKNISVIEDFEIKD</sequence>
<reference evidence="1" key="1">
    <citation type="journal article" date="2015" name="Nature">
        <title>Complex archaea that bridge the gap between prokaryotes and eukaryotes.</title>
        <authorList>
            <person name="Spang A."/>
            <person name="Saw J.H."/>
            <person name="Jorgensen S.L."/>
            <person name="Zaremba-Niedzwiedzka K."/>
            <person name="Martijn J."/>
            <person name="Lind A.E."/>
            <person name="van Eijk R."/>
            <person name="Schleper C."/>
            <person name="Guy L."/>
            <person name="Ettema T.J."/>
        </authorList>
    </citation>
    <scope>NUCLEOTIDE SEQUENCE</scope>
</reference>
<dbReference type="EMBL" id="LAZR01027112">
    <property type="protein sequence ID" value="KKL66727.1"/>
    <property type="molecule type" value="Genomic_DNA"/>
</dbReference>